<evidence type="ECO:0000313" key="3">
    <source>
        <dbReference type="EMBL" id="RYQ78891.1"/>
    </source>
</evidence>
<reference evidence="3 4" key="1">
    <citation type="submission" date="2019-01" db="EMBL/GenBank/DDBJ databases">
        <title>Sequencing of cultivated peanut Arachis hypogaea provides insights into genome evolution and oil improvement.</title>
        <authorList>
            <person name="Chen X."/>
        </authorList>
    </citation>
    <scope>NUCLEOTIDE SEQUENCE [LARGE SCALE GENOMIC DNA]</scope>
    <source>
        <strain evidence="4">cv. Fuhuasheng</strain>
        <tissue evidence="3">Leaves</tissue>
    </source>
</reference>
<dbReference type="AlphaFoldDB" id="A0A444WNB1"/>
<dbReference type="Proteomes" id="UP000289738">
    <property type="component" value="Unassembled WGS sequence"/>
</dbReference>
<keyword evidence="1" id="KW-0808">Transferase</keyword>
<name>A0A444WNB1_ARAHY</name>
<sequence>MANKVNLIEKCQVGPPQGSVPSPTSIPLSSFDLPWLLCPVSCKRIFFYEFPYPKTHFLQKVLPNLKQSLSLTLKHFFPLSSNIVFPPKPQTPHILYLEGDTLTFTVVESTTTNLNNLVSHTPRDVTCLDPFIPILPSPHVLEDGTLFITPMAIQVTLLPNSGFTICITFNHVVSDGRSLHNFIKFWASLCMSKKDLSSFPFLDRDKIGNSNELKSIFLEELWNMPLNSIGHMDFVPNNNVANDMVKHTIVLRRDQIENLKKLVSIKCQSLGLGTLLHVSTFVVTCSLIWVSNIKLECTQISDEFPNEDEELYMMVLADCRYFSEMKIPLTYFGNCLVSGLATMKRSKLVGQNGLFEAAIAIGSKVRELQCDPYKGVETLMSICRNVVRIRQRLLAIAGSPKLGAYESDFGWGKPKLSEVGHVNSPGVFSLSDCRDIEGGIEVGIALEKSHMHKFNIILNELLTNLSSSKLVLHQVLFLFQSLFPHILYSEGDTLPFIVAESTTTNLNNLVSDTPRDVTCLHPFVPILPSPHALEDGTLLIPPMAIQVTIFPNYGFTICINFYHVIADGRSFHNFIKFWASI</sequence>
<dbReference type="EMBL" id="SDMP01000028">
    <property type="protein sequence ID" value="RYQ78891.1"/>
    <property type="molecule type" value="Genomic_DNA"/>
</dbReference>
<gene>
    <name evidence="3" type="ORF">Ahy_Scaffold8g108371</name>
</gene>
<dbReference type="GO" id="GO:0016747">
    <property type="term" value="F:acyltransferase activity, transferring groups other than amino-acyl groups"/>
    <property type="evidence" value="ECO:0007669"/>
    <property type="project" value="UniProtKB-ARBA"/>
</dbReference>
<evidence type="ECO:0000256" key="1">
    <source>
        <dbReference type="ARBA" id="ARBA00022679"/>
    </source>
</evidence>
<accession>A0A444WNB1</accession>
<dbReference type="InterPro" id="IPR023213">
    <property type="entry name" value="CAT-like_dom_sf"/>
</dbReference>
<dbReference type="InterPro" id="IPR051504">
    <property type="entry name" value="Plant_metabolite_acyltrans"/>
</dbReference>
<protein>
    <submittedName>
        <fullName evidence="3">Uncharacterized protein</fullName>
    </submittedName>
</protein>
<evidence type="ECO:0000256" key="2">
    <source>
        <dbReference type="ARBA" id="ARBA00023315"/>
    </source>
</evidence>
<evidence type="ECO:0000313" key="4">
    <source>
        <dbReference type="Proteomes" id="UP000289738"/>
    </source>
</evidence>
<keyword evidence="2" id="KW-0012">Acyltransferase</keyword>
<dbReference type="PANTHER" id="PTHR31625">
    <property type="match status" value="1"/>
</dbReference>
<proteinExistence type="predicted"/>
<dbReference type="Gene3D" id="3.30.559.10">
    <property type="entry name" value="Chloramphenicol acetyltransferase-like domain"/>
    <property type="match status" value="3"/>
</dbReference>
<organism evidence="3 4">
    <name type="scientific">Arachis hypogaea</name>
    <name type="common">Peanut</name>
    <dbReference type="NCBI Taxonomy" id="3818"/>
    <lineage>
        <taxon>Eukaryota</taxon>
        <taxon>Viridiplantae</taxon>
        <taxon>Streptophyta</taxon>
        <taxon>Embryophyta</taxon>
        <taxon>Tracheophyta</taxon>
        <taxon>Spermatophyta</taxon>
        <taxon>Magnoliopsida</taxon>
        <taxon>eudicotyledons</taxon>
        <taxon>Gunneridae</taxon>
        <taxon>Pentapetalae</taxon>
        <taxon>rosids</taxon>
        <taxon>fabids</taxon>
        <taxon>Fabales</taxon>
        <taxon>Fabaceae</taxon>
        <taxon>Papilionoideae</taxon>
        <taxon>50 kb inversion clade</taxon>
        <taxon>dalbergioids sensu lato</taxon>
        <taxon>Dalbergieae</taxon>
        <taxon>Pterocarpus clade</taxon>
        <taxon>Arachis</taxon>
    </lineage>
</organism>
<dbReference type="STRING" id="3818.A0A444WNB1"/>
<dbReference type="Pfam" id="PF02458">
    <property type="entry name" value="Transferase"/>
    <property type="match status" value="2"/>
</dbReference>
<keyword evidence="4" id="KW-1185">Reference proteome</keyword>
<comment type="caution">
    <text evidence="3">The sequence shown here is derived from an EMBL/GenBank/DDBJ whole genome shotgun (WGS) entry which is preliminary data.</text>
</comment>